<reference evidence="2" key="1">
    <citation type="submission" date="2014-04" db="EMBL/GenBank/DDBJ databases">
        <title>Whole-Genome optical mapping and complete genome sequence of Sphingobacterium deserti sp. nov., a new spaces isolated from desert in the west of China.</title>
        <authorList>
            <person name="Teng C."/>
            <person name="Zhou Z."/>
            <person name="Li X."/>
            <person name="Chen M."/>
            <person name="Lin M."/>
            <person name="Wang L."/>
            <person name="Su S."/>
            <person name="Zhang C."/>
            <person name="Zhang W."/>
        </authorList>
    </citation>
    <scope>NUCLEOTIDE SEQUENCE [LARGE SCALE GENOMIC DNA]</scope>
    <source>
        <strain evidence="2">ACCC05744</strain>
    </source>
</reference>
<organism evidence="1 2">
    <name type="scientific">Sphingobacterium deserti</name>
    <dbReference type="NCBI Taxonomy" id="1229276"/>
    <lineage>
        <taxon>Bacteria</taxon>
        <taxon>Pseudomonadati</taxon>
        <taxon>Bacteroidota</taxon>
        <taxon>Sphingobacteriia</taxon>
        <taxon>Sphingobacteriales</taxon>
        <taxon>Sphingobacteriaceae</taxon>
        <taxon>Sphingobacterium</taxon>
    </lineage>
</organism>
<dbReference type="PATRIC" id="fig|1229276.3.peg.2189"/>
<dbReference type="EMBL" id="JJMU01000031">
    <property type="protein sequence ID" value="KGE14107.1"/>
    <property type="molecule type" value="Genomic_DNA"/>
</dbReference>
<gene>
    <name evidence="1" type="ORF">DI53_2124</name>
</gene>
<comment type="caution">
    <text evidence="1">The sequence shown here is derived from an EMBL/GenBank/DDBJ whole genome shotgun (WGS) entry which is preliminary data.</text>
</comment>
<protein>
    <submittedName>
        <fullName evidence="1">Uncharacterized protein</fullName>
    </submittedName>
</protein>
<dbReference type="AlphaFoldDB" id="A0A0B8T0I8"/>
<proteinExistence type="predicted"/>
<sequence>MIRPLAYCESINHFEHSIDTIDNRIQELLELRKQYVAGHKALQNVEADESPEFIPENDSIHALNSMITASLHQSR</sequence>
<name>A0A0B8T0I8_9SPHI</name>
<reference evidence="1 2" key="2">
    <citation type="journal article" date="2015" name="PLoS ONE">
        <title>Whole-Genome Optical Mapping and Finished Genome Sequence of Sphingobacterium deserti sp. nov., a New Species Isolated from the Western Desert of China.</title>
        <authorList>
            <person name="Teng C."/>
            <person name="Zhou Z."/>
            <person name="Molnar I."/>
            <person name="Li X."/>
            <person name="Tang R."/>
            <person name="Chen M."/>
            <person name="Wang L."/>
            <person name="Su S."/>
            <person name="Zhang W."/>
            <person name="Lin M."/>
        </authorList>
    </citation>
    <scope>NUCLEOTIDE SEQUENCE [LARGE SCALE GENOMIC DNA]</scope>
    <source>
        <strain evidence="2">ACCC05744</strain>
    </source>
</reference>
<accession>A0A0B8T0I8</accession>
<keyword evidence="2" id="KW-1185">Reference proteome</keyword>
<evidence type="ECO:0000313" key="1">
    <source>
        <dbReference type="EMBL" id="KGE14107.1"/>
    </source>
</evidence>
<dbReference type="STRING" id="1229276.DI53_2124"/>
<evidence type="ECO:0000313" key="2">
    <source>
        <dbReference type="Proteomes" id="UP000031802"/>
    </source>
</evidence>
<dbReference type="OrthoDB" id="514491at2"/>
<dbReference type="Proteomes" id="UP000031802">
    <property type="component" value="Unassembled WGS sequence"/>
</dbReference>
<dbReference type="RefSeq" id="WP_052072331.1">
    <property type="nucleotide sequence ID" value="NZ_JJMU01000031.1"/>
</dbReference>